<reference evidence="2" key="1">
    <citation type="submission" date="2019-08" db="EMBL/GenBank/DDBJ databases">
        <title>The improved chromosome-level genome for the pearl oyster Pinctada fucata martensii using PacBio sequencing and Hi-C.</title>
        <authorList>
            <person name="Zheng Z."/>
        </authorList>
    </citation>
    <scope>NUCLEOTIDE SEQUENCE</scope>
    <source>
        <strain evidence="2">ZZ-2019</strain>
        <tissue evidence="2">Adductor muscle</tissue>
    </source>
</reference>
<dbReference type="InterPro" id="IPR011042">
    <property type="entry name" value="6-blade_b-propeller_TolB-like"/>
</dbReference>
<dbReference type="AlphaFoldDB" id="A0AA88XYN8"/>
<feature type="region of interest" description="Disordered" evidence="1">
    <location>
        <begin position="268"/>
        <end position="292"/>
    </location>
</feature>
<gene>
    <name evidence="2" type="ORF">FSP39_008088</name>
</gene>
<organism evidence="2 3">
    <name type="scientific">Pinctada imbricata</name>
    <name type="common">Atlantic pearl-oyster</name>
    <name type="synonym">Pinctada martensii</name>
    <dbReference type="NCBI Taxonomy" id="66713"/>
    <lineage>
        <taxon>Eukaryota</taxon>
        <taxon>Metazoa</taxon>
        <taxon>Spiralia</taxon>
        <taxon>Lophotrochozoa</taxon>
        <taxon>Mollusca</taxon>
        <taxon>Bivalvia</taxon>
        <taxon>Autobranchia</taxon>
        <taxon>Pteriomorphia</taxon>
        <taxon>Pterioida</taxon>
        <taxon>Pterioidea</taxon>
        <taxon>Pteriidae</taxon>
        <taxon>Pinctada</taxon>
    </lineage>
</organism>
<comment type="caution">
    <text evidence="2">The sequence shown here is derived from an EMBL/GenBank/DDBJ whole genome shotgun (WGS) entry which is preliminary data.</text>
</comment>
<accession>A0AA88XYN8</accession>
<protein>
    <submittedName>
        <fullName evidence="2">Uncharacterized protein</fullName>
    </submittedName>
</protein>
<evidence type="ECO:0000313" key="3">
    <source>
        <dbReference type="Proteomes" id="UP001186944"/>
    </source>
</evidence>
<dbReference type="Gene3D" id="2.120.10.30">
    <property type="entry name" value="TolB, C-terminal domain"/>
    <property type="match status" value="1"/>
</dbReference>
<dbReference type="EMBL" id="VSWD01000012">
    <property type="protein sequence ID" value="KAK3085744.1"/>
    <property type="molecule type" value="Genomic_DNA"/>
</dbReference>
<dbReference type="SUPFAM" id="SSF101898">
    <property type="entry name" value="NHL repeat"/>
    <property type="match status" value="1"/>
</dbReference>
<keyword evidence="3" id="KW-1185">Reference proteome</keyword>
<evidence type="ECO:0000313" key="2">
    <source>
        <dbReference type="EMBL" id="KAK3085744.1"/>
    </source>
</evidence>
<proteinExistence type="predicted"/>
<sequence length="292" mass="32867">MSEVDTKKIFPAQRPDFGRTPWITGALYLEDGRILIADYNNARMFVYDEDGVLLKEILLSGNPRDLTRFIQDLVVLTLPNEIMLQTLDIDTLKLKDGVHVGYECSGITTYDERLVMACGNHVTIMNASWEITGTMKIKYGDAVYISSDEMGKVYYTGYKTDALYCVNMDGVLIFAFTSLDLKFCRGISIDSEGNVLVIGRWSHNILVISPEGILKEELMNLSDGLDYPLNVTYRKDSHSKFLILNNNGKNIMICEKSMDVKSSVTIDEQEQNDSTVLHEPAASEDIADNQEE</sequence>
<name>A0AA88XYN8_PINIB</name>
<dbReference type="Proteomes" id="UP001186944">
    <property type="component" value="Unassembled WGS sequence"/>
</dbReference>
<evidence type="ECO:0000256" key="1">
    <source>
        <dbReference type="SAM" id="MobiDB-lite"/>
    </source>
</evidence>